<proteinExistence type="predicted"/>
<feature type="compositionally biased region" description="Low complexity" evidence="1">
    <location>
        <begin position="368"/>
        <end position="379"/>
    </location>
</feature>
<gene>
    <name evidence="4" type="ORF">ACFQKB_44255</name>
</gene>
<feature type="region of interest" description="Disordered" evidence="1">
    <location>
        <begin position="317"/>
        <end position="385"/>
    </location>
</feature>
<comment type="caution">
    <text evidence="4">The sequence shown here is derived from an EMBL/GenBank/DDBJ whole genome shotgun (WGS) entry which is preliminary data.</text>
</comment>
<dbReference type="Proteomes" id="UP001596380">
    <property type="component" value="Unassembled WGS sequence"/>
</dbReference>
<dbReference type="Gene3D" id="3.40.1610.10">
    <property type="entry name" value="CV3147-like domain"/>
    <property type="match status" value="1"/>
</dbReference>
<organism evidence="4 5">
    <name type="scientific">Actinomadura yumaensis</name>
    <dbReference type="NCBI Taxonomy" id="111807"/>
    <lineage>
        <taxon>Bacteria</taxon>
        <taxon>Bacillati</taxon>
        <taxon>Actinomycetota</taxon>
        <taxon>Actinomycetes</taxon>
        <taxon>Streptosporangiales</taxon>
        <taxon>Thermomonosporaceae</taxon>
        <taxon>Actinomadura</taxon>
    </lineage>
</organism>
<accession>A0ABW2CZG6</accession>
<keyword evidence="5" id="KW-1185">Reference proteome</keyword>
<evidence type="ECO:0000256" key="1">
    <source>
        <dbReference type="SAM" id="MobiDB-lite"/>
    </source>
</evidence>
<reference evidence="5" key="1">
    <citation type="journal article" date="2019" name="Int. J. Syst. Evol. Microbiol.">
        <title>The Global Catalogue of Microorganisms (GCM) 10K type strain sequencing project: providing services to taxonomists for standard genome sequencing and annotation.</title>
        <authorList>
            <consortium name="The Broad Institute Genomics Platform"/>
            <consortium name="The Broad Institute Genome Sequencing Center for Infectious Disease"/>
            <person name="Wu L."/>
            <person name="Ma J."/>
        </authorList>
    </citation>
    <scope>NUCLEOTIDE SEQUENCE [LARGE SCALE GENOMIC DNA]</scope>
    <source>
        <strain evidence="5">JCM 3369</strain>
    </source>
</reference>
<evidence type="ECO:0000259" key="2">
    <source>
        <dbReference type="Pfam" id="PF06032"/>
    </source>
</evidence>
<evidence type="ECO:0000313" key="4">
    <source>
        <dbReference type="EMBL" id="MFC6886842.1"/>
    </source>
</evidence>
<dbReference type="Gene3D" id="2.40.390.10">
    <property type="entry name" value="CV3147-like"/>
    <property type="match status" value="1"/>
</dbReference>
<dbReference type="Pfam" id="PF20906">
    <property type="entry name" value="S-Me-THD_C"/>
    <property type="match status" value="1"/>
</dbReference>
<dbReference type="SUPFAM" id="SSF160991">
    <property type="entry name" value="CV3147-like"/>
    <property type="match status" value="1"/>
</dbReference>
<feature type="domain" description="S-Me-THD-like C-terminal" evidence="3">
    <location>
        <begin position="167"/>
        <end position="335"/>
    </location>
</feature>
<evidence type="ECO:0000313" key="5">
    <source>
        <dbReference type="Proteomes" id="UP001596380"/>
    </source>
</evidence>
<dbReference type="Pfam" id="PF06032">
    <property type="entry name" value="S-Me-THD_N"/>
    <property type="match status" value="1"/>
</dbReference>
<dbReference type="InterPro" id="IPR024071">
    <property type="entry name" value="S-Me-THD_C_sf"/>
</dbReference>
<dbReference type="RefSeq" id="WP_378047505.1">
    <property type="nucleotide sequence ID" value="NZ_JBHSXE010000001.1"/>
</dbReference>
<dbReference type="InterPro" id="IPR048350">
    <property type="entry name" value="S-Me-THD-like_C"/>
</dbReference>
<protein>
    <submittedName>
        <fullName evidence="4">DUF917 domain-containing protein</fullName>
    </submittedName>
</protein>
<evidence type="ECO:0000259" key="3">
    <source>
        <dbReference type="Pfam" id="PF20906"/>
    </source>
</evidence>
<sequence>MLLDDASLPAFARGCAVLGSGGGGDVGPALSAAAQAVADHGPVRVVQPEELPADGLVMSCGLVGSPVVATERIGGDAEARTLRDTVERLHGVPVAALMSSEIGGSNGCKAASWAAGLGLPLVDADGMGRAFPRMDQIAMESAGLAPTPCVLVDERGRTVVLEHVDGPWLERLTRGVLDAFGGLAVASEYPLRAGQVREAAVAGSVSRALAIGEALAGGVPAEPGAGLERLVTGRVVAVERPGGGATAVLVEGLGGDAGRLLRIEAQSEYLAAYEDGRALALVPDVVAVLDTRTAAAVQVDRVRYGLRVSVVTTPSAPVWRTPAGHALTGPTAFGLTDPGKSSPDAPGETGPGNTAPDAPKETSPKETSSAAPGDAGSSDVGEGGS</sequence>
<dbReference type="InterPro" id="IPR027479">
    <property type="entry name" value="S-Me-THD_N_sf"/>
</dbReference>
<dbReference type="InterPro" id="IPR010318">
    <property type="entry name" value="S-Me-THD_N"/>
</dbReference>
<name>A0ABW2CZG6_9ACTN</name>
<feature type="domain" description="S-Me-THD N-terminal" evidence="2">
    <location>
        <begin position="8"/>
        <end position="162"/>
    </location>
</feature>
<dbReference type="EMBL" id="JBHSXS010000061">
    <property type="protein sequence ID" value="MFC6886842.1"/>
    <property type="molecule type" value="Genomic_DNA"/>
</dbReference>